<feature type="transmembrane region" description="Helical" evidence="2">
    <location>
        <begin position="166"/>
        <end position="188"/>
    </location>
</feature>
<dbReference type="OrthoDB" id="288549at2"/>
<accession>A0A2S8FDT1</accession>
<dbReference type="EMBL" id="PUIB01000021">
    <property type="protein sequence ID" value="PQO30084.1"/>
    <property type="molecule type" value="Genomic_DNA"/>
</dbReference>
<protein>
    <submittedName>
        <fullName evidence="3">Uncharacterized protein</fullName>
    </submittedName>
</protein>
<feature type="transmembrane region" description="Helical" evidence="2">
    <location>
        <begin position="87"/>
        <end position="104"/>
    </location>
</feature>
<feature type="transmembrane region" description="Helical" evidence="2">
    <location>
        <begin position="235"/>
        <end position="256"/>
    </location>
</feature>
<keyword evidence="2" id="KW-1133">Transmembrane helix</keyword>
<feature type="region of interest" description="Disordered" evidence="1">
    <location>
        <begin position="303"/>
        <end position="322"/>
    </location>
</feature>
<evidence type="ECO:0000256" key="1">
    <source>
        <dbReference type="SAM" id="MobiDB-lite"/>
    </source>
</evidence>
<gene>
    <name evidence="3" type="ORF">C5Y98_21255</name>
</gene>
<keyword evidence="2" id="KW-0472">Membrane</keyword>
<feature type="transmembrane region" description="Helical" evidence="2">
    <location>
        <begin position="262"/>
        <end position="286"/>
    </location>
</feature>
<dbReference type="RefSeq" id="WP_105357282.1">
    <property type="nucleotide sequence ID" value="NZ_PUIB01000021.1"/>
</dbReference>
<evidence type="ECO:0000313" key="3">
    <source>
        <dbReference type="EMBL" id="PQO30084.1"/>
    </source>
</evidence>
<reference evidence="3 4" key="1">
    <citation type="submission" date="2018-02" db="EMBL/GenBank/DDBJ databases">
        <title>Comparative genomes isolates from brazilian mangrove.</title>
        <authorList>
            <person name="Araujo J.E."/>
            <person name="Taketani R.G."/>
            <person name="Silva M.C.P."/>
            <person name="Loureco M.V."/>
            <person name="Andreote F.D."/>
        </authorList>
    </citation>
    <scope>NUCLEOTIDE SEQUENCE [LARGE SCALE GENOMIC DNA]</scope>
    <source>
        <strain evidence="3 4">NAP PRIS-MGV</strain>
    </source>
</reference>
<name>A0A2S8FDT1_9BACT</name>
<keyword evidence="2" id="KW-0812">Transmembrane</keyword>
<sequence>MSSAEEEHEMEERPAENEPPVVVRRSGIAIAAGLAIAFALLDFFISIFWEWLSGPPNQPLWVGGSAGLFVVQISLVAFWTVLGPGRLVVRIPWALLAITLMFVTQQAGQATLPHFGPVERDRMVMAGILLFGWLAISLSLAAYRAISRRRLVWRDDTIESSTKFHLRHLIIGTTLVGVILALLNWSGYPIAEITRIDWQVIFVLGVAAFVNLTITLPAVVVAFRPAASQGVWQLGLAGFCGAVTLGQFILFCMVMGTPPDGGSAFLFLFAMNYAQCFGLVAALMLIRYGGYDLRVVDGVKQEAAQADPPERAVEADPWSSDD</sequence>
<evidence type="ECO:0000313" key="4">
    <source>
        <dbReference type="Proteomes" id="UP000239388"/>
    </source>
</evidence>
<organism evidence="3 4">
    <name type="scientific">Blastopirellula marina</name>
    <dbReference type="NCBI Taxonomy" id="124"/>
    <lineage>
        <taxon>Bacteria</taxon>
        <taxon>Pseudomonadati</taxon>
        <taxon>Planctomycetota</taxon>
        <taxon>Planctomycetia</taxon>
        <taxon>Pirellulales</taxon>
        <taxon>Pirellulaceae</taxon>
        <taxon>Blastopirellula</taxon>
    </lineage>
</organism>
<evidence type="ECO:0000256" key="2">
    <source>
        <dbReference type="SAM" id="Phobius"/>
    </source>
</evidence>
<comment type="caution">
    <text evidence="3">The sequence shown here is derived from an EMBL/GenBank/DDBJ whole genome shotgun (WGS) entry which is preliminary data.</text>
</comment>
<dbReference type="AlphaFoldDB" id="A0A2S8FDT1"/>
<feature type="transmembrane region" description="Helical" evidence="2">
    <location>
        <begin position="200"/>
        <end position="223"/>
    </location>
</feature>
<proteinExistence type="predicted"/>
<feature type="transmembrane region" description="Helical" evidence="2">
    <location>
        <begin position="28"/>
        <end position="49"/>
    </location>
</feature>
<feature type="transmembrane region" description="Helical" evidence="2">
    <location>
        <begin position="124"/>
        <end position="146"/>
    </location>
</feature>
<feature type="transmembrane region" description="Helical" evidence="2">
    <location>
        <begin position="61"/>
        <end position="82"/>
    </location>
</feature>
<dbReference type="Proteomes" id="UP000239388">
    <property type="component" value="Unassembled WGS sequence"/>
</dbReference>